<comment type="caution">
    <text evidence="2">The sequence shown here is derived from an EMBL/GenBank/DDBJ whole genome shotgun (WGS) entry which is preliminary data.</text>
</comment>
<feature type="compositionally biased region" description="Acidic residues" evidence="1">
    <location>
        <begin position="679"/>
        <end position="693"/>
    </location>
</feature>
<sequence length="846" mass="93238">MPDQPLTCGLGSFVSGAQDPLREARQLSTGAQISGGFPSSERPLHPDPCSELIFKQDAAGQTTYPLESDMNLYRSDVNATLDFNRCHGQFVTGDSQARRKSLASPSQSSGVLTGPWHAFVTGPNPNGNPNDSVTKLPKNNQPTLSLTKPAPPRGSKYSIELHDVELDFSAASTASKAATNSHTNGRHESPLQEANPLPEVANQCSLPEIQSPEPLPGVDVGAPPSTNEMPAKEPASAGATDHPVDDTRRKLSPHLVEELDELRGCVQKHGKYKRLVGEDKADLDKAYERYQKKVLKIACTNLLNMESVLNYLGLGNQSMTIQQQWAGCGRLWRALDSETQRQYDDPEFLKTLPKPFLAFNEEDVEGESEMPGLAGPSLARKDKPRGGKHKRASKFVPVRWGRKILADLSHLTNSHGVEGFIALVYHQKQGQSIFRGGSWGEAFIDMFPRNEDPCQDFLEFVKGQAAIRNVLGAEAPLPKRMRKRKMAKNAIENCKYDKGLFCIVTRNTPKQLLRYNLGYAIREGLMLFPFSDKASNGFLSRGWPGTNTKERLAKLKVSLQVKQNPLGVRAEDFCTQPSDMLLGQTQQILSAGRIGRQRTRGRRRTTSPRHWVGPVPAGHDVRSKGKMGGAKVKLAKDKSPKDKSPKDKSPKDKLAKDKKLLRLQVPRRLKKTILKWTEDESSDDENSGDETSDLGDQTSNTSDVVDESPVAQCRAKGKQWAKTRPKKWQMVSLPKLAHLSALGQRNRLAVAPASQVNDSDQPTSTVENAPSGEDGNPRCDVNGGGQGKKRHGYGSGGWRPQKKQSRMLMFWMFGIVGVHRVPVEVTRRGSWAECAAPVVRGVWCIV</sequence>
<evidence type="ECO:0000313" key="3">
    <source>
        <dbReference type="Proteomes" id="UP000037035"/>
    </source>
</evidence>
<feature type="region of interest" description="Disordered" evidence="1">
    <location>
        <begin position="676"/>
        <end position="726"/>
    </location>
</feature>
<evidence type="ECO:0000313" key="2">
    <source>
        <dbReference type="EMBL" id="KNZ55201.1"/>
    </source>
</evidence>
<dbReference type="EMBL" id="LAVV01007658">
    <property type="protein sequence ID" value="KNZ55201.1"/>
    <property type="molecule type" value="Genomic_DNA"/>
</dbReference>
<keyword evidence="3" id="KW-1185">Reference proteome</keyword>
<feature type="compositionally biased region" description="Basic residues" evidence="1">
    <location>
        <begin position="595"/>
        <end position="607"/>
    </location>
</feature>
<feature type="region of interest" description="Disordered" evidence="1">
    <location>
        <begin position="207"/>
        <end position="247"/>
    </location>
</feature>
<feature type="compositionally biased region" description="Polar residues" evidence="1">
    <location>
        <begin position="123"/>
        <end position="146"/>
    </location>
</feature>
<proteinExistence type="predicted"/>
<feature type="compositionally biased region" description="Polar residues" evidence="1">
    <location>
        <begin position="694"/>
        <end position="703"/>
    </location>
</feature>
<feature type="region of interest" description="Disordered" evidence="1">
    <location>
        <begin position="94"/>
        <end position="156"/>
    </location>
</feature>
<feature type="region of interest" description="Disordered" evidence="1">
    <location>
        <begin position="365"/>
        <end position="392"/>
    </location>
</feature>
<evidence type="ECO:0000256" key="1">
    <source>
        <dbReference type="SAM" id="MobiDB-lite"/>
    </source>
</evidence>
<dbReference type="VEuPathDB" id="FungiDB:VP01_2740g4"/>
<accession>A0A0L6V369</accession>
<dbReference type="OrthoDB" id="2507709at2759"/>
<feature type="region of interest" description="Disordered" evidence="1">
    <location>
        <begin position="593"/>
        <end position="662"/>
    </location>
</feature>
<gene>
    <name evidence="2" type="ORF">VP01_2740g4</name>
</gene>
<protein>
    <submittedName>
        <fullName evidence="2">Uncharacterized protein</fullName>
    </submittedName>
</protein>
<dbReference type="STRING" id="27349.A0A0L6V369"/>
<organism evidence="2 3">
    <name type="scientific">Puccinia sorghi</name>
    <dbReference type="NCBI Taxonomy" id="27349"/>
    <lineage>
        <taxon>Eukaryota</taxon>
        <taxon>Fungi</taxon>
        <taxon>Dikarya</taxon>
        <taxon>Basidiomycota</taxon>
        <taxon>Pucciniomycotina</taxon>
        <taxon>Pucciniomycetes</taxon>
        <taxon>Pucciniales</taxon>
        <taxon>Pucciniaceae</taxon>
        <taxon>Puccinia</taxon>
    </lineage>
</organism>
<feature type="region of interest" description="Disordered" evidence="1">
    <location>
        <begin position="752"/>
        <end position="800"/>
    </location>
</feature>
<name>A0A0L6V369_9BASI</name>
<feature type="compositionally biased region" description="Basic residues" evidence="1">
    <location>
        <begin position="715"/>
        <end position="726"/>
    </location>
</feature>
<feature type="compositionally biased region" description="Polar residues" evidence="1">
    <location>
        <begin position="754"/>
        <end position="768"/>
    </location>
</feature>
<reference evidence="2 3" key="1">
    <citation type="submission" date="2015-08" db="EMBL/GenBank/DDBJ databases">
        <title>Next Generation Sequencing and Analysis of the Genome of Puccinia sorghi L Schw, the Causal Agent of Maize Common Rust.</title>
        <authorList>
            <person name="Rochi L."/>
            <person name="Burguener G."/>
            <person name="Darino M."/>
            <person name="Turjanski A."/>
            <person name="Kreff E."/>
            <person name="Dieguez M.J."/>
            <person name="Sacco F."/>
        </authorList>
    </citation>
    <scope>NUCLEOTIDE SEQUENCE [LARGE SCALE GENOMIC DNA]</scope>
    <source>
        <strain evidence="2 3">RO10H11247</strain>
    </source>
</reference>
<dbReference type="Proteomes" id="UP000037035">
    <property type="component" value="Unassembled WGS sequence"/>
</dbReference>
<dbReference type="AlphaFoldDB" id="A0A0L6V369"/>
<feature type="compositionally biased region" description="Basic and acidic residues" evidence="1">
    <location>
        <begin position="634"/>
        <end position="660"/>
    </location>
</feature>